<evidence type="ECO:0000313" key="4">
    <source>
        <dbReference type="Proteomes" id="UP001207918"/>
    </source>
</evidence>
<organism evidence="3 4">
    <name type="scientific">Fodinibius salsisoli</name>
    <dbReference type="NCBI Taxonomy" id="2820877"/>
    <lineage>
        <taxon>Bacteria</taxon>
        <taxon>Pseudomonadati</taxon>
        <taxon>Balneolota</taxon>
        <taxon>Balneolia</taxon>
        <taxon>Balneolales</taxon>
        <taxon>Balneolaceae</taxon>
        <taxon>Fodinibius</taxon>
    </lineage>
</organism>
<dbReference type="PANTHER" id="PTHR31350">
    <property type="entry name" value="SI:DKEY-261L7.2"/>
    <property type="match status" value="1"/>
</dbReference>
<accession>A0ABT3PLY1</accession>
<gene>
    <name evidence="3" type="ORF">J6I44_08625</name>
</gene>
<dbReference type="EMBL" id="JAGGJA010000005">
    <property type="protein sequence ID" value="MCW9706919.1"/>
    <property type="molecule type" value="Genomic_DNA"/>
</dbReference>
<dbReference type="RefSeq" id="WP_265765666.1">
    <property type="nucleotide sequence ID" value="NZ_JAGGJA010000005.1"/>
</dbReference>
<dbReference type="Proteomes" id="UP001207918">
    <property type="component" value="Unassembled WGS sequence"/>
</dbReference>
<protein>
    <submittedName>
        <fullName evidence="3">Transglutaminase family protein</fullName>
    </submittedName>
</protein>
<evidence type="ECO:0000313" key="3">
    <source>
        <dbReference type="EMBL" id="MCW9706919.1"/>
    </source>
</evidence>
<evidence type="ECO:0000256" key="1">
    <source>
        <dbReference type="ARBA" id="ARBA00007100"/>
    </source>
</evidence>
<dbReference type="InterPro" id="IPR032698">
    <property type="entry name" value="SirB1_N"/>
</dbReference>
<dbReference type="PANTHER" id="PTHR31350:SF21">
    <property type="entry name" value="F-BOX ONLY PROTEIN 21"/>
    <property type="match status" value="1"/>
</dbReference>
<keyword evidence="4" id="KW-1185">Reference proteome</keyword>
<comment type="caution">
    <text evidence="3">The sequence shown here is derived from an EMBL/GenBank/DDBJ whole genome shotgun (WGS) entry which is preliminary data.</text>
</comment>
<evidence type="ECO:0000259" key="2">
    <source>
        <dbReference type="Pfam" id="PF13369"/>
    </source>
</evidence>
<feature type="domain" description="Protein SirB1 N-terminal" evidence="2">
    <location>
        <begin position="105"/>
        <end position="253"/>
    </location>
</feature>
<reference evidence="3 4" key="1">
    <citation type="submission" date="2021-03" db="EMBL/GenBank/DDBJ databases">
        <title>Aliifodinibius sp. nov., a new bacterium isolated from saline soil.</title>
        <authorList>
            <person name="Galisteo C."/>
            <person name="De La Haba R."/>
            <person name="Sanchez-Porro C."/>
            <person name="Ventosa A."/>
        </authorList>
    </citation>
    <scope>NUCLEOTIDE SEQUENCE [LARGE SCALE GENOMIC DNA]</scope>
    <source>
        <strain evidence="3 4">1BSP15-2V2</strain>
    </source>
</reference>
<name>A0ABT3PLY1_9BACT</name>
<dbReference type="Pfam" id="PF13369">
    <property type="entry name" value="Transglut_core2"/>
    <property type="match status" value="1"/>
</dbReference>
<sequence length="285" mass="33052">MANRSEIKSLVYLLDDPDPYVKSEVRNRLFELGETAVPLLDEHKNETADQDERSLINEIIQWITYTSVEEDFTDVLAGGLNTLEQLEEAILILARFDNPTLRAKEYQKKLDRFAQMIADDVRYSLSEIQKMHKVLDLIFTDLEFSGSTTNYYSPDNSYLNKVIDRREGLPISLALVVLFVARRLDLPFRGVGMPVHFMLMYQSDQEEVLVDPFDHGKVVSYNQCYYFLKQNGISPRSEHFRPSGYPAILARNIRNLINSYEKQEADHKAESLRNLLQTVEMMIEL</sequence>
<comment type="similarity">
    <text evidence="1">Belongs to the UPF0162 family.</text>
</comment>
<proteinExistence type="inferred from homology"/>